<dbReference type="AlphaFoldDB" id="A0A7C5U5N2"/>
<gene>
    <name evidence="1" type="ORF">ENM42_02760</name>
</gene>
<proteinExistence type="predicted"/>
<organism evidence="1">
    <name type="scientific">Caldiarchaeum subterraneum</name>
    <dbReference type="NCBI Taxonomy" id="311458"/>
    <lineage>
        <taxon>Archaea</taxon>
        <taxon>Nitrososphaerota</taxon>
        <taxon>Candidatus Caldarchaeales</taxon>
        <taxon>Candidatus Caldarchaeaceae</taxon>
        <taxon>Candidatus Caldarchaeum</taxon>
    </lineage>
</organism>
<sequence length="210" mass="23609">MPKTKELVKKKFQLAVVTLDLKFGKQITDEARKRGIEAKLYESLDRVPLSTDAVVVRRNEYDEVLSEKMFVANLQSSPRSIVDKAIETGYRKKKVAKATVVIDPGKKTGAAYFADDILLRTETYFSNEPLIDDVAEFFSNHPEAQQLVLVGEGAPDFRQTLIEQLVEKIPGLSTENIITVPERNSSKLAGGKDEIAATIISWTRRKQKRI</sequence>
<evidence type="ECO:0000313" key="1">
    <source>
        <dbReference type="EMBL" id="HHR40731.1"/>
    </source>
</evidence>
<dbReference type="EMBL" id="DRXS01000152">
    <property type="protein sequence ID" value="HHR40731.1"/>
    <property type="molecule type" value="Genomic_DNA"/>
</dbReference>
<comment type="caution">
    <text evidence="1">The sequence shown here is derived from an EMBL/GenBank/DDBJ whole genome shotgun (WGS) entry which is preliminary data.</text>
</comment>
<name>A0A7C5U5N2_CALS0</name>
<reference evidence="1" key="1">
    <citation type="journal article" date="2020" name="mSystems">
        <title>Genome- and Community-Level Interaction Insights into Carbon Utilization and Element Cycling Functions of Hydrothermarchaeota in Hydrothermal Sediment.</title>
        <authorList>
            <person name="Zhou Z."/>
            <person name="Liu Y."/>
            <person name="Xu W."/>
            <person name="Pan J."/>
            <person name="Luo Z.H."/>
            <person name="Li M."/>
        </authorList>
    </citation>
    <scope>NUCLEOTIDE SEQUENCE [LARGE SCALE GENOMIC DNA]</scope>
    <source>
        <strain evidence="1">SpSt-1084</strain>
    </source>
</reference>
<accession>A0A7C5U5N2</accession>
<protein>
    <submittedName>
        <fullName evidence="1">Uncharacterized protein</fullName>
    </submittedName>
</protein>